<protein>
    <recommendedName>
        <fullName evidence="3">Lipoprotein</fullName>
    </recommendedName>
</protein>
<proteinExistence type="predicted"/>
<evidence type="ECO:0000313" key="2">
    <source>
        <dbReference type="Proteomes" id="UP001059597"/>
    </source>
</evidence>
<accession>A0ABN6R9S7</accession>
<evidence type="ECO:0000313" key="1">
    <source>
        <dbReference type="EMBL" id="BDM73601.1"/>
    </source>
</evidence>
<gene>
    <name evidence="1" type="ORF">HEK616_70880</name>
</gene>
<reference evidence="1" key="1">
    <citation type="submission" date="2022-06" db="EMBL/GenBank/DDBJ databases">
        <title>Complete genome sequence of Streptomyces nigrescens HEK616.</title>
        <authorList>
            <person name="Asamizu S."/>
            <person name="Onaka H."/>
        </authorList>
    </citation>
    <scope>NUCLEOTIDE SEQUENCE</scope>
    <source>
        <strain evidence="1">HEK616</strain>
    </source>
</reference>
<evidence type="ECO:0008006" key="3">
    <source>
        <dbReference type="Google" id="ProtNLM"/>
    </source>
</evidence>
<keyword evidence="2" id="KW-1185">Reference proteome</keyword>
<dbReference type="EMBL" id="AP026073">
    <property type="protein sequence ID" value="BDM73601.1"/>
    <property type="molecule type" value="Genomic_DNA"/>
</dbReference>
<dbReference type="Proteomes" id="UP001059597">
    <property type="component" value="Chromosome"/>
</dbReference>
<name>A0ABN6R9S7_STRNI</name>
<dbReference type="RefSeq" id="WP_261956807.1">
    <property type="nucleotide sequence ID" value="NZ_AP026073.1"/>
</dbReference>
<dbReference type="PROSITE" id="PS51257">
    <property type="entry name" value="PROKAR_LIPOPROTEIN"/>
    <property type="match status" value="1"/>
</dbReference>
<organism evidence="1 2">
    <name type="scientific">Streptomyces nigrescens</name>
    <dbReference type="NCBI Taxonomy" id="1920"/>
    <lineage>
        <taxon>Bacteria</taxon>
        <taxon>Bacillati</taxon>
        <taxon>Actinomycetota</taxon>
        <taxon>Actinomycetes</taxon>
        <taxon>Kitasatosporales</taxon>
        <taxon>Streptomycetaceae</taxon>
        <taxon>Streptomyces</taxon>
    </lineage>
</organism>
<sequence>MPHRHHRARLPRLPRRTLAAAAAAVVAGCGIAACGLLPGKTFEDDAVVSKRITAVRLDTHSGGVTVRGGKNGDAVSLHRSVEYHGDRPQGATHRVEDGVLVLGGCGDECSVTYTIDLTPARPQHVRAKTSNGSVTVRMPKGSYDISADTSNGAKHIGLADDPAGRYRLILTTSNGDITAKAA</sequence>